<dbReference type="PANTHER" id="PTHR45566:SF2">
    <property type="entry name" value="NARL SUBFAMILY"/>
    <property type="match status" value="1"/>
</dbReference>
<dbReference type="EMBL" id="JX424761">
    <property type="protein sequence ID" value="AGC24257.1"/>
    <property type="molecule type" value="Genomic_DNA"/>
</dbReference>
<sequence length="214" mass="23111">MLSVMLAMDSRLIRGAIAAVLELEADITVVGETDRWECVQRTAQRCRPDVVVIDADMSGGSALTAVTQLRKHTPACRALLVTAHKSPELLRRAMKVNVSGILLKDSSTDELARGIKAIAAGEQVVDQELVIAVLNAEPNPLTKRETDILQMISTGAEPGEVARRLGLSIGTVRNYLATIVTKLDARNRVDAIRIAEESGWLLPADESEALFDAC</sequence>
<dbReference type="Pfam" id="PF00196">
    <property type="entry name" value="GerE"/>
    <property type="match status" value="1"/>
</dbReference>
<organism evidence="5">
    <name type="scientific">Nonomuraea spiralis</name>
    <dbReference type="NCBI Taxonomy" id="46182"/>
    <lineage>
        <taxon>Bacteria</taxon>
        <taxon>Bacillati</taxon>
        <taxon>Actinomycetota</taxon>
        <taxon>Actinomycetes</taxon>
        <taxon>Streptosporangiales</taxon>
        <taxon>Streptosporangiaceae</taxon>
        <taxon>Nonomuraea</taxon>
    </lineage>
</organism>
<dbReference type="PRINTS" id="PR00038">
    <property type="entry name" value="HTHLUXR"/>
</dbReference>
<reference evidence="5" key="1">
    <citation type="submission" date="2012-07" db="EMBL/GenBank/DDBJ databases">
        <title>Isolation and Characterization of the Pyralomicin Biosynthetic Gene Cluster from Nonomuraea spiralis IMC A-0156.</title>
        <authorList>
            <person name="Flatt P.M."/>
            <person name="Wu X."/>
            <person name="Walters M."/>
            <person name="Perry S."/>
            <person name="Mahmud T."/>
        </authorList>
    </citation>
    <scope>NUCLEOTIDE SEQUENCE</scope>
    <source>
        <strain evidence="5">IMC A-0156</strain>
    </source>
</reference>
<dbReference type="GO" id="GO:0000160">
    <property type="term" value="P:phosphorelay signal transduction system"/>
    <property type="evidence" value="ECO:0007669"/>
    <property type="project" value="InterPro"/>
</dbReference>
<feature type="domain" description="Response regulatory" evidence="4">
    <location>
        <begin position="3"/>
        <end position="119"/>
    </location>
</feature>
<proteinExistence type="predicted"/>
<dbReference type="InterPro" id="IPR011006">
    <property type="entry name" value="CheY-like_superfamily"/>
</dbReference>
<evidence type="ECO:0000259" key="3">
    <source>
        <dbReference type="PROSITE" id="PS50043"/>
    </source>
</evidence>
<evidence type="ECO:0000256" key="2">
    <source>
        <dbReference type="PROSITE-ProRule" id="PRU00169"/>
    </source>
</evidence>
<accession>L7SWR7</accession>
<keyword evidence="2" id="KW-0597">Phosphoprotein</keyword>
<feature type="modified residue" description="4-aspartylphosphate" evidence="2">
    <location>
        <position position="54"/>
    </location>
</feature>
<dbReference type="SMART" id="SM00448">
    <property type="entry name" value="REC"/>
    <property type="match status" value="1"/>
</dbReference>
<evidence type="ECO:0000256" key="1">
    <source>
        <dbReference type="ARBA" id="ARBA00023125"/>
    </source>
</evidence>
<feature type="domain" description="HTH luxR-type" evidence="3">
    <location>
        <begin position="134"/>
        <end position="199"/>
    </location>
</feature>
<dbReference type="SUPFAM" id="SSF46894">
    <property type="entry name" value="C-terminal effector domain of the bipartite response regulators"/>
    <property type="match status" value="1"/>
</dbReference>
<dbReference type="AlphaFoldDB" id="L7SWR7"/>
<dbReference type="Pfam" id="PF00072">
    <property type="entry name" value="Response_reg"/>
    <property type="match status" value="1"/>
</dbReference>
<evidence type="ECO:0000259" key="4">
    <source>
        <dbReference type="PROSITE" id="PS50110"/>
    </source>
</evidence>
<dbReference type="PROSITE" id="PS50110">
    <property type="entry name" value="RESPONSE_REGULATORY"/>
    <property type="match status" value="1"/>
</dbReference>
<dbReference type="InterPro" id="IPR001789">
    <property type="entry name" value="Sig_transdc_resp-reg_receiver"/>
</dbReference>
<gene>
    <name evidence="5" type="primary">prlC</name>
</gene>
<dbReference type="GO" id="GO:0003677">
    <property type="term" value="F:DNA binding"/>
    <property type="evidence" value="ECO:0007669"/>
    <property type="project" value="UniProtKB-KW"/>
</dbReference>
<dbReference type="InterPro" id="IPR016032">
    <property type="entry name" value="Sig_transdc_resp-reg_C-effctor"/>
</dbReference>
<dbReference type="Gene3D" id="3.40.50.2300">
    <property type="match status" value="1"/>
</dbReference>
<dbReference type="CDD" id="cd06170">
    <property type="entry name" value="LuxR_C_like"/>
    <property type="match status" value="1"/>
</dbReference>
<dbReference type="PANTHER" id="PTHR45566">
    <property type="entry name" value="HTH-TYPE TRANSCRIPTIONAL REGULATOR YHJB-RELATED"/>
    <property type="match status" value="1"/>
</dbReference>
<evidence type="ECO:0000313" key="5">
    <source>
        <dbReference type="EMBL" id="AGC24257.1"/>
    </source>
</evidence>
<keyword evidence="1" id="KW-0238">DNA-binding</keyword>
<dbReference type="InterPro" id="IPR051015">
    <property type="entry name" value="EvgA-like"/>
</dbReference>
<dbReference type="SUPFAM" id="SSF52172">
    <property type="entry name" value="CheY-like"/>
    <property type="match status" value="1"/>
</dbReference>
<dbReference type="SMART" id="SM00421">
    <property type="entry name" value="HTH_LUXR"/>
    <property type="match status" value="1"/>
</dbReference>
<name>L7SWR7_9ACTN</name>
<dbReference type="InterPro" id="IPR000792">
    <property type="entry name" value="Tscrpt_reg_LuxR_C"/>
</dbReference>
<protein>
    <submittedName>
        <fullName evidence="5">PrlC</fullName>
    </submittedName>
</protein>
<dbReference type="PROSITE" id="PS50043">
    <property type="entry name" value="HTH_LUXR_2"/>
    <property type="match status" value="1"/>
</dbReference>
<dbReference type="GO" id="GO:0006355">
    <property type="term" value="P:regulation of DNA-templated transcription"/>
    <property type="evidence" value="ECO:0007669"/>
    <property type="project" value="InterPro"/>
</dbReference>